<dbReference type="GO" id="GO:0016787">
    <property type="term" value="F:hydrolase activity"/>
    <property type="evidence" value="ECO:0007669"/>
    <property type="project" value="UniProtKB-KW"/>
</dbReference>
<dbReference type="InterPro" id="IPR027806">
    <property type="entry name" value="HARBI1_dom"/>
</dbReference>
<evidence type="ECO:0000256" key="1">
    <source>
        <dbReference type="ARBA" id="ARBA00001968"/>
    </source>
</evidence>
<keyword evidence="10" id="KW-1185">Reference proteome</keyword>
<name>A0AAE1H3Y0_9NEOP</name>
<evidence type="ECO:0000256" key="2">
    <source>
        <dbReference type="ARBA" id="ARBA00004123"/>
    </source>
</evidence>
<evidence type="ECO:0000313" key="9">
    <source>
        <dbReference type="EMBL" id="KAK3914471.1"/>
    </source>
</evidence>
<comment type="subcellular location">
    <subcellularLocation>
        <location evidence="2">Nucleus</location>
    </subcellularLocation>
</comment>
<comment type="similarity">
    <text evidence="3">Belongs to the HARBI1 family.</text>
</comment>
<reference evidence="9" key="1">
    <citation type="submission" date="2021-07" db="EMBL/GenBank/DDBJ databases">
        <authorList>
            <person name="Catto M.A."/>
            <person name="Jacobson A."/>
            <person name="Kennedy G."/>
            <person name="Labadie P."/>
            <person name="Hunt B.G."/>
            <person name="Srinivasan R."/>
        </authorList>
    </citation>
    <scope>NUCLEOTIDE SEQUENCE</scope>
    <source>
        <strain evidence="9">PL_HMW_Pooled</strain>
        <tissue evidence="9">Head</tissue>
    </source>
</reference>
<accession>A0AAE1H3Y0</accession>
<reference evidence="9" key="2">
    <citation type="journal article" date="2023" name="BMC Genomics">
        <title>Pest status, molecular evolution, and epigenetic factors derived from the genome assembly of Frankliniella fusca, a thysanopteran phytovirus vector.</title>
        <authorList>
            <person name="Catto M.A."/>
            <person name="Labadie P.E."/>
            <person name="Jacobson A.L."/>
            <person name="Kennedy G.G."/>
            <person name="Srinivasan R."/>
            <person name="Hunt B.G."/>
        </authorList>
    </citation>
    <scope>NUCLEOTIDE SEQUENCE</scope>
    <source>
        <strain evidence="9">PL_HMW_Pooled</strain>
    </source>
</reference>
<proteinExistence type="inferred from homology"/>
<organism evidence="9 10">
    <name type="scientific">Frankliniella fusca</name>
    <dbReference type="NCBI Taxonomy" id="407009"/>
    <lineage>
        <taxon>Eukaryota</taxon>
        <taxon>Metazoa</taxon>
        <taxon>Ecdysozoa</taxon>
        <taxon>Arthropoda</taxon>
        <taxon>Hexapoda</taxon>
        <taxon>Insecta</taxon>
        <taxon>Pterygota</taxon>
        <taxon>Neoptera</taxon>
        <taxon>Paraneoptera</taxon>
        <taxon>Thysanoptera</taxon>
        <taxon>Terebrantia</taxon>
        <taxon>Thripoidea</taxon>
        <taxon>Thripidae</taxon>
        <taxon>Frankliniella</taxon>
    </lineage>
</organism>
<sequence length="355" mass="41642">MVLFAILLTMMETRRNDEYRRMGDPSFRLHFRITKPMFEELLIVVKYHLIVEGRLQRERRKVSHILLMVLWILATPDTFRSVALRFGVHPGKVHEYYVYVIKAMTELGERFIQWPDAQQRQRTKAALERRSGFPVVIGMIDVTHIPISAPLEDAAAYRDYKQQYSISVQAVCDDRCLVTDLYVGEAGSLPDARVFRRSPLCFNLLQRDYMFSPGEHIIGDGAYMLLDKVIVSFENDGHLTMRQLNFNRRLSQIRSRVEHLYAHAKGLWRRLQYLPHQNLTYGLHHIAASFVLHNYRFADIPRQILGDELDVLDPNNQGVDHLFDSYVPQGDMLNRSQMLRRRGEQKRWDICDDLP</sequence>
<dbReference type="InterPro" id="IPR045249">
    <property type="entry name" value="HARBI1-like"/>
</dbReference>
<evidence type="ECO:0000256" key="5">
    <source>
        <dbReference type="ARBA" id="ARBA00022723"/>
    </source>
</evidence>
<dbReference type="EMBL" id="JAHWGI010000382">
    <property type="protein sequence ID" value="KAK3914471.1"/>
    <property type="molecule type" value="Genomic_DNA"/>
</dbReference>
<evidence type="ECO:0000259" key="8">
    <source>
        <dbReference type="Pfam" id="PF13359"/>
    </source>
</evidence>
<protein>
    <submittedName>
        <fullName evidence="9">Protein ANTAGONIST OF LIKE HETEROCHROMATIN PROTEIN 1</fullName>
    </submittedName>
</protein>
<comment type="cofactor">
    <cofactor evidence="1">
        <name>a divalent metal cation</name>
        <dbReference type="ChEBI" id="CHEBI:60240"/>
    </cofactor>
</comment>
<keyword evidence="4" id="KW-0540">Nuclease</keyword>
<dbReference type="GO" id="GO:0005634">
    <property type="term" value="C:nucleus"/>
    <property type="evidence" value="ECO:0007669"/>
    <property type="project" value="UniProtKB-SubCell"/>
</dbReference>
<comment type="caution">
    <text evidence="9">The sequence shown here is derived from an EMBL/GenBank/DDBJ whole genome shotgun (WGS) entry which is preliminary data.</text>
</comment>
<gene>
    <name evidence="9" type="ORF">KUF71_023872</name>
</gene>
<keyword evidence="5" id="KW-0479">Metal-binding</keyword>
<keyword evidence="7" id="KW-0539">Nucleus</keyword>
<keyword evidence="6" id="KW-0378">Hydrolase</keyword>
<dbReference type="AlphaFoldDB" id="A0AAE1H3Y0"/>
<dbReference type="PANTHER" id="PTHR22930:SF85">
    <property type="entry name" value="GH03217P-RELATED"/>
    <property type="match status" value="1"/>
</dbReference>
<evidence type="ECO:0000313" key="10">
    <source>
        <dbReference type="Proteomes" id="UP001219518"/>
    </source>
</evidence>
<evidence type="ECO:0000256" key="6">
    <source>
        <dbReference type="ARBA" id="ARBA00022801"/>
    </source>
</evidence>
<dbReference type="GO" id="GO:0004518">
    <property type="term" value="F:nuclease activity"/>
    <property type="evidence" value="ECO:0007669"/>
    <property type="project" value="UniProtKB-KW"/>
</dbReference>
<dbReference type="GO" id="GO:0046872">
    <property type="term" value="F:metal ion binding"/>
    <property type="evidence" value="ECO:0007669"/>
    <property type="project" value="UniProtKB-KW"/>
</dbReference>
<feature type="domain" description="DDE Tnp4" evidence="8">
    <location>
        <begin position="140"/>
        <end position="294"/>
    </location>
</feature>
<dbReference type="Proteomes" id="UP001219518">
    <property type="component" value="Unassembled WGS sequence"/>
</dbReference>
<evidence type="ECO:0000256" key="7">
    <source>
        <dbReference type="ARBA" id="ARBA00023242"/>
    </source>
</evidence>
<dbReference type="PANTHER" id="PTHR22930">
    <property type="match status" value="1"/>
</dbReference>
<dbReference type="Pfam" id="PF13359">
    <property type="entry name" value="DDE_Tnp_4"/>
    <property type="match status" value="1"/>
</dbReference>
<evidence type="ECO:0000256" key="3">
    <source>
        <dbReference type="ARBA" id="ARBA00006958"/>
    </source>
</evidence>
<evidence type="ECO:0000256" key="4">
    <source>
        <dbReference type="ARBA" id="ARBA00022722"/>
    </source>
</evidence>